<comment type="caution">
    <text evidence="1">The sequence shown here is derived from an EMBL/GenBank/DDBJ whole genome shotgun (WGS) entry which is preliminary data.</text>
</comment>
<protein>
    <submittedName>
        <fullName evidence="1">Uncharacterized protein</fullName>
    </submittedName>
</protein>
<reference evidence="2" key="1">
    <citation type="submission" date="2016-06" db="EMBL/GenBank/DDBJ databases">
        <title>Draft genome sequence of Desulfoplanes formicivorans strain Pf12B.</title>
        <authorList>
            <person name="Watanabe M."/>
            <person name="Kojima H."/>
            <person name="Fukui M."/>
        </authorList>
    </citation>
    <scope>NUCLEOTIDE SEQUENCE [LARGE SCALE GENOMIC DNA]</scope>
    <source>
        <strain evidence="2">Pf12B</strain>
    </source>
</reference>
<evidence type="ECO:0000313" key="2">
    <source>
        <dbReference type="Proteomes" id="UP000095200"/>
    </source>
</evidence>
<accession>A0A194AFI4</accession>
<gene>
    <name evidence="1" type="ORF">DPF_0794</name>
</gene>
<proteinExistence type="predicted"/>
<evidence type="ECO:0000313" key="1">
    <source>
        <dbReference type="EMBL" id="GAU08093.1"/>
    </source>
</evidence>
<dbReference type="AlphaFoldDB" id="A0A194AFI4"/>
<dbReference type="Proteomes" id="UP000095200">
    <property type="component" value="Unassembled WGS sequence"/>
</dbReference>
<dbReference type="EMBL" id="BDFE01000009">
    <property type="protein sequence ID" value="GAU08093.1"/>
    <property type="molecule type" value="Genomic_DNA"/>
</dbReference>
<sequence>MIMMRGDNVATSEASKKFKFMCDEIEGYLFDIRRAMDIYEGLVRRESPESAIEVRKQFDAVIQRINALRDAGRSMELPEGLEPLKESVALCKDALKRVKVGVNQFSQTEIHVEPH</sequence>
<name>A0A194AFI4_9BACT</name>
<keyword evidence="2" id="KW-1185">Reference proteome</keyword>
<organism evidence="1 2">
    <name type="scientific">Desulfoplanes formicivorans</name>
    <dbReference type="NCBI Taxonomy" id="1592317"/>
    <lineage>
        <taxon>Bacteria</taxon>
        <taxon>Pseudomonadati</taxon>
        <taxon>Thermodesulfobacteriota</taxon>
        <taxon>Desulfovibrionia</taxon>
        <taxon>Desulfovibrionales</taxon>
        <taxon>Desulfoplanaceae</taxon>
        <taxon>Desulfoplanes</taxon>
    </lineage>
</organism>